<dbReference type="OrthoDB" id="332739at2759"/>
<feature type="compositionally biased region" description="Low complexity" evidence="1">
    <location>
        <begin position="389"/>
        <end position="405"/>
    </location>
</feature>
<feature type="compositionally biased region" description="Low complexity" evidence="1">
    <location>
        <begin position="578"/>
        <end position="588"/>
    </location>
</feature>
<feature type="region of interest" description="Disordered" evidence="1">
    <location>
        <begin position="2060"/>
        <end position="2079"/>
    </location>
</feature>
<feature type="compositionally biased region" description="Pro residues" evidence="1">
    <location>
        <begin position="1620"/>
        <end position="1637"/>
    </location>
</feature>
<name>A0A2A9MCB9_BESBE</name>
<evidence type="ECO:0000256" key="1">
    <source>
        <dbReference type="SAM" id="MobiDB-lite"/>
    </source>
</evidence>
<feature type="compositionally biased region" description="Pro residues" evidence="1">
    <location>
        <begin position="1396"/>
        <end position="1414"/>
    </location>
</feature>
<dbReference type="KEGG" id="bbes:BESB_084560"/>
<dbReference type="Proteomes" id="UP000224006">
    <property type="component" value="Chromosome VIII"/>
</dbReference>
<feature type="compositionally biased region" description="Basic and acidic residues" evidence="1">
    <location>
        <begin position="1703"/>
        <end position="1713"/>
    </location>
</feature>
<feature type="compositionally biased region" description="Polar residues" evidence="1">
    <location>
        <begin position="820"/>
        <end position="829"/>
    </location>
</feature>
<proteinExistence type="predicted"/>
<feature type="compositionally biased region" description="Pro residues" evidence="1">
    <location>
        <begin position="696"/>
        <end position="707"/>
    </location>
</feature>
<feature type="compositionally biased region" description="Basic and acidic residues" evidence="1">
    <location>
        <begin position="1823"/>
        <end position="1837"/>
    </location>
</feature>
<feature type="compositionally biased region" description="Basic and acidic residues" evidence="1">
    <location>
        <begin position="365"/>
        <end position="375"/>
    </location>
</feature>
<feature type="region of interest" description="Disordered" evidence="1">
    <location>
        <begin position="2096"/>
        <end position="2135"/>
    </location>
</feature>
<dbReference type="GeneID" id="40313382"/>
<feature type="compositionally biased region" description="Pro residues" evidence="1">
    <location>
        <begin position="306"/>
        <end position="317"/>
    </location>
</feature>
<feature type="compositionally biased region" description="Pro residues" evidence="1">
    <location>
        <begin position="427"/>
        <end position="444"/>
    </location>
</feature>
<comment type="caution">
    <text evidence="3">The sequence shown here is derived from an EMBL/GenBank/DDBJ whole genome shotgun (WGS) entry which is preliminary data.</text>
</comment>
<feature type="compositionally biased region" description="Polar residues" evidence="1">
    <location>
        <begin position="470"/>
        <end position="481"/>
    </location>
</feature>
<feature type="compositionally biased region" description="Pro residues" evidence="1">
    <location>
        <begin position="1214"/>
        <end position="1236"/>
    </location>
</feature>
<feature type="compositionally biased region" description="Low complexity" evidence="1">
    <location>
        <begin position="953"/>
        <end position="968"/>
    </location>
</feature>
<dbReference type="RefSeq" id="XP_029217266.1">
    <property type="nucleotide sequence ID" value="XM_029366806.1"/>
</dbReference>
<feature type="compositionally biased region" description="Polar residues" evidence="1">
    <location>
        <begin position="272"/>
        <end position="299"/>
    </location>
</feature>
<feature type="compositionally biased region" description="Pro residues" evidence="1">
    <location>
        <begin position="969"/>
        <end position="1044"/>
    </location>
</feature>
<feature type="signal peptide" evidence="2">
    <location>
        <begin position="1"/>
        <end position="28"/>
    </location>
</feature>
<gene>
    <name evidence="3" type="ORF">BESB_084560</name>
</gene>
<dbReference type="EMBL" id="NWUJ01000009">
    <property type="protein sequence ID" value="PFH33257.1"/>
    <property type="molecule type" value="Genomic_DNA"/>
</dbReference>
<feature type="compositionally biased region" description="Pro residues" evidence="1">
    <location>
        <begin position="1545"/>
        <end position="1555"/>
    </location>
</feature>
<dbReference type="VEuPathDB" id="ToxoDB:BESB_084560"/>
<feature type="compositionally biased region" description="Low complexity" evidence="1">
    <location>
        <begin position="1520"/>
        <end position="1544"/>
    </location>
</feature>
<evidence type="ECO:0000256" key="2">
    <source>
        <dbReference type="SAM" id="SignalP"/>
    </source>
</evidence>
<feature type="compositionally biased region" description="Low complexity" evidence="1">
    <location>
        <begin position="538"/>
        <end position="560"/>
    </location>
</feature>
<feature type="chain" id="PRO_5013400990" evidence="2">
    <location>
        <begin position="29"/>
        <end position="2223"/>
    </location>
</feature>
<keyword evidence="2" id="KW-0732">Signal</keyword>
<feature type="compositionally biased region" description="Low complexity" evidence="1">
    <location>
        <begin position="1920"/>
        <end position="1935"/>
    </location>
</feature>
<evidence type="ECO:0000313" key="4">
    <source>
        <dbReference type="Proteomes" id="UP000224006"/>
    </source>
</evidence>
<feature type="region of interest" description="Disordered" evidence="1">
    <location>
        <begin position="1960"/>
        <end position="1998"/>
    </location>
</feature>
<evidence type="ECO:0000313" key="3">
    <source>
        <dbReference type="EMBL" id="PFH33257.1"/>
    </source>
</evidence>
<accession>A0A2A9MCB9</accession>
<feature type="compositionally biased region" description="Low complexity" evidence="1">
    <location>
        <begin position="708"/>
        <end position="717"/>
    </location>
</feature>
<feature type="region of interest" description="Disordered" evidence="1">
    <location>
        <begin position="1888"/>
        <end position="1937"/>
    </location>
</feature>
<feature type="compositionally biased region" description="Pro residues" evidence="1">
    <location>
        <begin position="831"/>
        <end position="952"/>
    </location>
</feature>
<sequence length="2223" mass="234406">MNPCGCSRWRVATTFIVALSTVTSLVAGARPRGGSPLGSSTAQRYKAATAFTEHMDLLMADKSAGLLNDAEAVRAVEQFLTSVYDEVASAPEEEAGKAAPREEAEGHSTEDAQGADALPDSWEELAVDDFDGILVQFIEAVGVIPKPVLVQAGLEKYRAYLCHQQLLARCASGRSLPGGSRVDPSPDFVVTSANPDEGLAARRSPIRISISVPTPPSQSPRRSRLPPHRERAGSDLPAATGTPRENAPAREFAESRFTAAETRESHSDPRVGQQNPESSSENDGGGTSEQATNTATTPPMAQATGPPQPRQVYYPPPFPDANAAPYLPFFAPPLQHVPLYGGMPWPGGPPVAPRGSQGSPWTAKQEGRETSRDSAPEDTPENNARENGSPEAPGSASSGRPGAEADAGSAVPYSPPHHGHRPWDWGPAPPPYFAPPPPPPPPYYDPYYDYFPPYLPPPGAPRGAYGEARNATQPDSPLKNSGRQQLPLRPRPYLPPGGGPPPRPGPGGGPQRMRPPSPPRAEAGRGRGPQREIPSYRAAGASRASPTASPPVSAEPSPASEVKQETNMPLSPSAADDASGGPALGVPGLLPPATSPDEDVKRTPSPANRRGWGQDAGRLGGEGQPVTLEPPPPHSDRRGATDEHAIPPSPSPLSRGETPAAGSTERRSPPFGVLPTVDVLGTTAGGSDTQPGWLPRRPPPGGRPPPTITTTSTVTTTQEPDDMYSTRPVRFTRPPDYLPPERRPPRAASRGGAAGVDVRQAGSGATETRLREPPLYPGIAPSTSSSAPPRNRPTGTYDDGLSELAQEPGSNVAALPPQPSGDSFATATNTRPPPRYTRPPDYLPPDKPPPGPEDPAPPPSQPGPMPRPPDGGQPYPVPPYYPPGFPSPVYPPDMPYPPPGYPPFHPGPPPGYPSPPAPGYPLPPGAPPPPETPNPSPVPPGTPTPPGTPQPAPTTTTTRRPVRYTRPPQYEPPDQQPPSLPDPAPTPVPPTPPYPPPVSPPPQPVPPYYPPYPPYYPPTPPPQPPPGYPPEQSYPPYYPPPQPWPGATQPLRPTSPEATQPDDGREPPPATTGPPVRYTRPPKYLIRQEDSPLGRGQPPQLDDAPALSPPPFDSLYSSQPPAGGDGEGPRLSPPSYFSYPDPNHGSAASPSERGGPSLPAPPEVQLRLPVVPVDSLEPLDPGKFPSDIPATGGQARARGERESPDASQGAQDPLNPPTRYSPPPGQPASQPPPNFAAPPQGAYSNAGGALFSPEATIRQYPPPPPRAARPPGRSWDAVADLAGSTTQQGLSLVPPTASDPRQPQLARPSQAGAPSLVFSPAPPDGRKPYAEERPAALRERRAAPLEMGALEMGDYLGPPMQDVPGEQMRLQDGNAFGQQPVGALEEQEARKRRVPPGNPPRLPPPQSPSPPLPPYGGTTGGQTPADYSGSPSRPDPFLAPARRPPFLLPVREEDSEPTAISRSIPPPNGAFAPERDIADPPSVGAGQLKPGTSWGSAAGGDLGTLSRLCPDCSSEELSESDSWSYSDSEMSSEESYAFDRLSPSIRPPLAPPQRPPSLQKRDTPLASPSLSYPVPPAYAPRRRPPLAPLPPEPTYPLRPSTPLSYADDFERPPLAARPDLLPPPPTPQPVPVPPSSLPSPERQRLSLSPALLETPTGAPRPASRLQPPLQLARPADPLRPPTLPLPEARALPLGAAPPSSDYRVPDPRIRNEDEALVPPALLPRSPQLAPPLPEDSAGFVVPPPPLPPRDVQRPRPLPAGAPELNDETYSRMEVPLTQGRVQPPETLVRRAGPPGPVRGARGDTGPSNYVYESMPTTTEFGAEVERDWGVGERERATRNAGGAAELARPPLSPSWRSPPPLRASSPPLAAPPRAPAAVPLRTRTYVAQAPPSFPSGTWTAKETAVESVSREGVRQPPPLSSALPPARRPALSALVPSPPAPVPGPLAKPAAEAVLALRGDETKAGSSLASSPPLFVPSASSRPLGAASKSVSSRREERPKFAAAAQRWSIRPSWREVAAEGSPGLALAAREISPLSPSKAAGGAVFVDAKPEKGFERRVGETRLFALPPPSRQTLRPRDGVFEEATGMSFFAEREGVDKTELSSPVRRPANAVLRPTADSAGAVGAPEQKAEPGTAVLIGRRDVLREQMKSASSLVPSAALPTFSVRDAAYVRTTSSSPATPQRVQITYTDKSPEAFAGKEGMRTVILGGEAPPKRKKYQRWA</sequence>
<protein>
    <submittedName>
        <fullName evidence="3">Uncharacterized protein</fullName>
    </submittedName>
</protein>
<feature type="compositionally biased region" description="Pro residues" evidence="1">
    <location>
        <begin position="1585"/>
        <end position="1596"/>
    </location>
</feature>
<feature type="compositionally biased region" description="Basic and acidic residues" evidence="1">
    <location>
        <begin position="1324"/>
        <end position="1343"/>
    </location>
</feature>
<feature type="region of interest" description="Disordered" evidence="1">
    <location>
        <begin position="176"/>
        <end position="317"/>
    </location>
</feature>
<feature type="compositionally biased region" description="Pro residues" evidence="1">
    <location>
        <begin position="489"/>
        <end position="519"/>
    </location>
</feature>
<organism evidence="3 4">
    <name type="scientific">Besnoitia besnoiti</name>
    <name type="common">Apicomplexan protozoan</name>
    <dbReference type="NCBI Taxonomy" id="94643"/>
    <lineage>
        <taxon>Eukaryota</taxon>
        <taxon>Sar</taxon>
        <taxon>Alveolata</taxon>
        <taxon>Apicomplexa</taxon>
        <taxon>Conoidasida</taxon>
        <taxon>Coccidia</taxon>
        <taxon>Eucoccidiorida</taxon>
        <taxon>Eimeriorina</taxon>
        <taxon>Sarcocystidae</taxon>
        <taxon>Besnoitia</taxon>
    </lineage>
</organism>
<feature type="compositionally biased region" description="Basic and acidic residues" evidence="1">
    <location>
        <begin position="94"/>
        <end position="110"/>
    </location>
</feature>
<feature type="region of interest" description="Disordered" evidence="1">
    <location>
        <begin position="90"/>
        <end position="115"/>
    </location>
</feature>
<feature type="compositionally biased region" description="Basic and acidic residues" evidence="1">
    <location>
        <begin position="634"/>
        <end position="645"/>
    </location>
</feature>
<keyword evidence="4" id="KW-1185">Reference proteome</keyword>
<dbReference type="STRING" id="94643.A0A2A9MCB9"/>
<feature type="compositionally biased region" description="Pro residues" evidence="1">
    <location>
        <begin position="1850"/>
        <end position="1861"/>
    </location>
</feature>
<reference evidence="3 4" key="1">
    <citation type="submission" date="2017-09" db="EMBL/GenBank/DDBJ databases">
        <title>Genome sequencing of Besnoitia besnoiti strain Bb-Ger1.</title>
        <authorList>
            <person name="Schares G."/>
            <person name="Venepally P."/>
            <person name="Lorenzi H.A."/>
        </authorList>
    </citation>
    <scope>NUCLEOTIDE SEQUENCE [LARGE SCALE GENOMIC DNA]</scope>
    <source>
        <strain evidence="3 4">Bb-Ger1</strain>
    </source>
</reference>
<feature type="region of interest" description="Disordered" evidence="1">
    <location>
        <begin position="346"/>
        <end position="1876"/>
    </location>
</feature>